<name>A0CMH8_PARTE</name>
<organism evidence="1 2">
    <name type="scientific">Paramecium tetraurelia</name>
    <dbReference type="NCBI Taxonomy" id="5888"/>
    <lineage>
        <taxon>Eukaryota</taxon>
        <taxon>Sar</taxon>
        <taxon>Alveolata</taxon>
        <taxon>Ciliophora</taxon>
        <taxon>Intramacronucleata</taxon>
        <taxon>Oligohymenophorea</taxon>
        <taxon>Peniculida</taxon>
        <taxon>Parameciidae</taxon>
        <taxon>Paramecium</taxon>
    </lineage>
</organism>
<dbReference type="HOGENOM" id="CLU_046493_0_0_1"/>
<keyword evidence="2" id="KW-1185">Reference proteome</keyword>
<evidence type="ECO:0000313" key="1">
    <source>
        <dbReference type="EMBL" id="CAK71995.1"/>
    </source>
</evidence>
<dbReference type="OrthoDB" id="288969at2759"/>
<accession>A0CMH8</accession>
<dbReference type="RefSeq" id="XP_001439392.1">
    <property type="nucleotide sequence ID" value="XM_001439355.1"/>
</dbReference>
<protein>
    <submittedName>
        <fullName evidence="1">Uncharacterized protein</fullName>
    </submittedName>
</protein>
<evidence type="ECO:0000313" key="2">
    <source>
        <dbReference type="Proteomes" id="UP000000600"/>
    </source>
</evidence>
<dbReference type="EMBL" id="CT868108">
    <property type="protein sequence ID" value="CAK71995.1"/>
    <property type="molecule type" value="Genomic_DNA"/>
</dbReference>
<dbReference type="STRING" id="5888.A0CMH8"/>
<reference evidence="1 2" key="1">
    <citation type="journal article" date="2006" name="Nature">
        <title>Global trends of whole-genome duplications revealed by the ciliate Paramecium tetraurelia.</title>
        <authorList>
            <consortium name="Genoscope"/>
            <person name="Aury J.-M."/>
            <person name="Jaillon O."/>
            <person name="Duret L."/>
            <person name="Noel B."/>
            <person name="Jubin C."/>
            <person name="Porcel B.M."/>
            <person name="Segurens B."/>
            <person name="Daubin V."/>
            <person name="Anthouard V."/>
            <person name="Aiach N."/>
            <person name="Arnaiz O."/>
            <person name="Billaut A."/>
            <person name="Beisson J."/>
            <person name="Blanc I."/>
            <person name="Bouhouche K."/>
            <person name="Camara F."/>
            <person name="Duharcourt S."/>
            <person name="Guigo R."/>
            <person name="Gogendeau D."/>
            <person name="Katinka M."/>
            <person name="Keller A.-M."/>
            <person name="Kissmehl R."/>
            <person name="Klotz C."/>
            <person name="Koll F."/>
            <person name="Le Moue A."/>
            <person name="Lepere C."/>
            <person name="Malinsky S."/>
            <person name="Nowacki M."/>
            <person name="Nowak J.K."/>
            <person name="Plattner H."/>
            <person name="Poulain J."/>
            <person name="Ruiz F."/>
            <person name="Serrano V."/>
            <person name="Zagulski M."/>
            <person name="Dessen P."/>
            <person name="Betermier M."/>
            <person name="Weissenbach J."/>
            <person name="Scarpelli C."/>
            <person name="Schachter V."/>
            <person name="Sperling L."/>
            <person name="Meyer E."/>
            <person name="Cohen J."/>
            <person name="Wincker P."/>
        </authorList>
    </citation>
    <scope>NUCLEOTIDE SEQUENCE [LARGE SCALE GENOMIC DNA]</scope>
    <source>
        <strain evidence="1 2">Stock d4-2</strain>
    </source>
</reference>
<dbReference type="GeneID" id="5025177"/>
<dbReference type="OMA" id="LICKESY"/>
<dbReference type="AlphaFoldDB" id="A0CMH8"/>
<sequence>MLTGKEESALLLLRSNRGNQESKELPKYLRSTFTDTYQLQEPVKEKRGKKMLPQYAFGNSLESPSFFRTPNTLICKESYDNPFIKGQQKPKSKWDSLRSNTLNNYDFYNISEQKFSNQPAEGFNNVRLVNTVTNQINFVKTPKVKNQDYTFQQAYRTLQKTSHFRRKHELFTDFMEKNDNQNVYGHLNDRQRPKGHLRDVKNFSLTPQEVKLQHKYTFNSMITTPKFKSGRKEEFPRVNRADEKGLEVEFDLCSFSFLNSLSNSIILTHIDNRMKGKKQDRYNADPVTEDYQEDEIGLIEVFEKHLEFEKQYD</sequence>
<dbReference type="KEGG" id="ptm:GSPATT00008474001"/>
<proteinExistence type="predicted"/>
<dbReference type="InParanoid" id="A0CMH8"/>
<gene>
    <name evidence="1" type="ORF">GSPATT00008474001</name>
</gene>
<dbReference type="Proteomes" id="UP000000600">
    <property type="component" value="Unassembled WGS sequence"/>
</dbReference>